<dbReference type="Gene3D" id="1.10.3430.10">
    <property type="entry name" value="Ammonium transporter AmtB like domains"/>
    <property type="match status" value="1"/>
</dbReference>
<gene>
    <name evidence="10" type="primary">Contig4389.g4690</name>
    <name evidence="10" type="ORF">STYLEM_5011</name>
</gene>
<comment type="subcellular location">
    <subcellularLocation>
        <location evidence="1">Membrane</location>
        <topology evidence="1">Multi-pass membrane protein</topology>
    </subcellularLocation>
</comment>
<organism evidence="10 11">
    <name type="scientific">Stylonychia lemnae</name>
    <name type="common">Ciliate</name>
    <dbReference type="NCBI Taxonomy" id="5949"/>
    <lineage>
        <taxon>Eukaryota</taxon>
        <taxon>Sar</taxon>
        <taxon>Alveolata</taxon>
        <taxon>Ciliophora</taxon>
        <taxon>Intramacronucleata</taxon>
        <taxon>Spirotrichea</taxon>
        <taxon>Stichotrichia</taxon>
        <taxon>Sporadotrichida</taxon>
        <taxon>Oxytrichidae</taxon>
        <taxon>Stylonychinae</taxon>
        <taxon>Stylonychia</taxon>
    </lineage>
</organism>
<feature type="transmembrane region" description="Helical" evidence="8">
    <location>
        <begin position="418"/>
        <end position="437"/>
    </location>
</feature>
<sequence>MKIGFALLETGSVRQKNTSNILLKNCVDFFVGVVVFYAAGYGLMHEQKGGFLGQGKFIGINFRNKDYMEFLFDYSFCSTSTTIVSGSMAERIYVDAYIVFSIIMTGFIYPICAGWAWGGGWLQQLGYHDYSGSGIVHLVGGVAGLCGTFLVGPRIGIFDKKLDIKKLDDISEDLKDKNNVKQDNPQNIIEYRQVDFQKKHKITFIQSRDLPISKRIQIFKSEYEEFKGLDDKNVEHFIKLYDQNFEKKFQYYSMSFIVSGGYLLWVCWLFFNGVAGKSVNSQSNNNIIQKTIMNTILSGSMSSLVVFLLQPYFMKNVEKIYNYNPVNIVNGLLGGLISITASCNNVENYGALLIGMIGGFVYIAASYIWNRLQIDDPLHASQLHGFCGLWGVLAVGIFDMNKGLIYTMNLEQLGIQFLGAASLIGWTVLLTFPYFYILKRLKRLRVNAIYEIIGLDALMHEDIDKFDYISDKSMKIIDHQIQRKSDSSKQRSANATALQHYNSIASSNSTLRFEAKQRQNVNMESF</sequence>
<dbReference type="InterPro" id="IPR018047">
    <property type="entry name" value="Ammonium_transpt_CS"/>
</dbReference>
<dbReference type="InParanoid" id="A0A078A1M9"/>
<dbReference type="GO" id="GO:0097272">
    <property type="term" value="P:ammonium homeostasis"/>
    <property type="evidence" value="ECO:0007669"/>
    <property type="project" value="TreeGrafter"/>
</dbReference>
<feature type="transmembrane region" description="Helical" evidence="8">
    <location>
        <begin position="21"/>
        <end position="44"/>
    </location>
</feature>
<evidence type="ECO:0000256" key="5">
    <source>
        <dbReference type="ARBA" id="ARBA00022989"/>
    </source>
</evidence>
<evidence type="ECO:0000256" key="8">
    <source>
        <dbReference type="SAM" id="Phobius"/>
    </source>
</evidence>
<dbReference type="Pfam" id="PF00909">
    <property type="entry name" value="Ammonium_transp"/>
    <property type="match status" value="2"/>
</dbReference>
<feature type="transmembrane region" description="Helical" evidence="8">
    <location>
        <begin position="381"/>
        <end position="398"/>
    </location>
</feature>
<evidence type="ECO:0000259" key="9">
    <source>
        <dbReference type="Pfam" id="PF00909"/>
    </source>
</evidence>
<evidence type="ECO:0000256" key="6">
    <source>
        <dbReference type="ARBA" id="ARBA00023136"/>
    </source>
</evidence>
<feature type="transmembrane region" description="Helical" evidence="8">
    <location>
        <begin position="96"/>
        <end position="118"/>
    </location>
</feature>
<feature type="transmembrane region" description="Helical" evidence="8">
    <location>
        <begin position="249"/>
        <end position="271"/>
    </location>
</feature>
<evidence type="ECO:0000313" key="11">
    <source>
        <dbReference type="Proteomes" id="UP000039865"/>
    </source>
</evidence>
<keyword evidence="5 8" id="KW-1133">Transmembrane helix</keyword>
<keyword evidence="7" id="KW-0924">Ammonia transport</keyword>
<dbReference type="InterPro" id="IPR024041">
    <property type="entry name" value="NH4_transpt_AmtB-like_dom"/>
</dbReference>
<dbReference type="PROSITE" id="PS01219">
    <property type="entry name" value="AMMONIUM_TRANSP"/>
    <property type="match status" value="1"/>
</dbReference>
<keyword evidence="6 8" id="KW-0472">Membrane</keyword>
<name>A0A078A1M9_STYLE</name>
<keyword evidence="11" id="KW-1185">Reference proteome</keyword>
<feature type="domain" description="Ammonium transporter AmtB-like" evidence="9">
    <location>
        <begin position="246"/>
        <end position="462"/>
    </location>
</feature>
<dbReference type="SUPFAM" id="SSF111352">
    <property type="entry name" value="Ammonium transporter"/>
    <property type="match status" value="2"/>
</dbReference>
<dbReference type="InterPro" id="IPR029020">
    <property type="entry name" value="Ammonium/urea_transptr"/>
</dbReference>
<dbReference type="PANTHER" id="PTHR11730:SF60">
    <property type="entry name" value="RH50, ISOFORM D"/>
    <property type="match status" value="1"/>
</dbReference>
<feature type="transmembrane region" description="Helical" evidence="8">
    <location>
        <begin position="348"/>
        <end position="369"/>
    </location>
</feature>
<dbReference type="Proteomes" id="UP000039865">
    <property type="component" value="Unassembled WGS sequence"/>
</dbReference>
<protein>
    <submittedName>
        <fullName evidence="10">Ammonium transporter</fullName>
    </submittedName>
</protein>
<dbReference type="OrthoDB" id="534912at2759"/>
<evidence type="ECO:0000256" key="1">
    <source>
        <dbReference type="ARBA" id="ARBA00004141"/>
    </source>
</evidence>
<feature type="domain" description="Ammonium transporter AmtB-like" evidence="9">
    <location>
        <begin position="1"/>
        <end position="161"/>
    </location>
</feature>
<accession>A0A078A1M9</accession>
<reference evidence="10 11" key="1">
    <citation type="submission" date="2014-06" db="EMBL/GenBank/DDBJ databases">
        <authorList>
            <person name="Swart Estienne"/>
        </authorList>
    </citation>
    <scope>NUCLEOTIDE SEQUENCE [LARGE SCALE GENOMIC DNA]</scope>
    <source>
        <strain evidence="10 11">130c</strain>
    </source>
</reference>
<evidence type="ECO:0000256" key="7">
    <source>
        <dbReference type="ARBA" id="ARBA00023177"/>
    </source>
</evidence>
<evidence type="ECO:0000256" key="4">
    <source>
        <dbReference type="ARBA" id="ARBA00022692"/>
    </source>
</evidence>
<dbReference type="AlphaFoldDB" id="A0A078A1M9"/>
<dbReference type="GO" id="GO:0008519">
    <property type="term" value="F:ammonium channel activity"/>
    <property type="evidence" value="ECO:0007669"/>
    <property type="project" value="InterPro"/>
</dbReference>
<evidence type="ECO:0000256" key="3">
    <source>
        <dbReference type="ARBA" id="ARBA00022448"/>
    </source>
</evidence>
<keyword evidence="3" id="KW-0813">Transport</keyword>
<evidence type="ECO:0000256" key="2">
    <source>
        <dbReference type="ARBA" id="ARBA00005887"/>
    </source>
</evidence>
<comment type="similarity">
    <text evidence="2">Belongs to the ammonia transporter channel (TC 1.A.11.2) family.</text>
</comment>
<dbReference type="EMBL" id="CCKQ01004866">
    <property type="protein sequence ID" value="CDW76015.1"/>
    <property type="molecule type" value="Genomic_DNA"/>
</dbReference>
<feature type="transmembrane region" description="Helical" evidence="8">
    <location>
        <begin position="130"/>
        <end position="151"/>
    </location>
</feature>
<feature type="transmembrane region" description="Helical" evidence="8">
    <location>
        <begin position="321"/>
        <end position="342"/>
    </location>
</feature>
<dbReference type="PANTHER" id="PTHR11730">
    <property type="entry name" value="AMMONIUM TRANSPORTER"/>
    <property type="match status" value="1"/>
</dbReference>
<keyword evidence="4 8" id="KW-0812">Transmembrane</keyword>
<evidence type="ECO:0000313" key="10">
    <source>
        <dbReference type="EMBL" id="CDW76015.1"/>
    </source>
</evidence>
<proteinExistence type="inferred from homology"/>
<dbReference type="GO" id="GO:0005886">
    <property type="term" value="C:plasma membrane"/>
    <property type="evidence" value="ECO:0007669"/>
    <property type="project" value="TreeGrafter"/>
</dbReference>
<feature type="transmembrane region" description="Helical" evidence="8">
    <location>
        <begin position="71"/>
        <end position="89"/>
    </location>
</feature>
<feature type="transmembrane region" description="Helical" evidence="8">
    <location>
        <begin position="291"/>
        <end position="309"/>
    </location>
</feature>
<dbReference type="OMA" id="CAGSDVM"/>